<organism evidence="3 4">
    <name type="scientific">Fusarium heterosporum</name>
    <dbReference type="NCBI Taxonomy" id="42747"/>
    <lineage>
        <taxon>Eukaryota</taxon>
        <taxon>Fungi</taxon>
        <taxon>Dikarya</taxon>
        <taxon>Ascomycota</taxon>
        <taxon>Pezizomycotina</taxon>
        <taxon>Sordariomycetes</taxon>
        <taxon>Hypocreomycetidae</taxon>
        <taxon>Hypocreales</taxon>
        <taxon>Nectriaceae</taxon>
        <taxon>Fusarium</taxon>
        <taxon>Fusarium heterosporum species complex</taxon>
    </lineage>
</organism>
<feature type="compositionally biased region" description="Basic and acidic residues" evidence="1">
    <location>
        <begin position="90"/>
        <end position="111"/>
    </location>
</feature>
<protein>
    <submittedName>
        <fullName evidence="3">3-5 exonuclease superfamily</fullName>
    </submittedName>
</protein>
<dbReference type="OrthoDB" id="5953249at2759"/>
<comment type="caution">
    <text evidence="3">The sequence shown here is derived from an EMBL/GenBank/DDBJ whole genome shotgun (WGS) entry which is preliminary data.</text>
</comment>
<feature type="region of interest" description="Disordered" evidence="1">
    <location>
        <begin position="52"/>
        <end position="207"/>
    </location>
</feature>
<evidence type="ECO:0000259" key="2">
    <source>
        <dbReference type="Pfam" id="PF21762"/>
    </source>
</evidence>
<feature type="compositionally biased region" description="Basic residues" evidence="1">
    <location>
        <begin position="533"/>
        <end position="558"/>
    </location>
</feature>
<dbReference type="PANTHER" id="PTHR28083">
    <property type="entry name" value="GOOD FOR FULL DBP5 ACTIVITY PROTEIN 2"/>
    <property type="match status" value="1"/>
</dbReference>
<dbReference type="GO" id="GO:0004527">
    <property type="term" value="F:exonuclease activity"/>
    <property type="evidence" value="ECO:0007669"/>
    <property type="project" value="UniProtKB-KW"/>
</dbReference>
<dbReference type="AlphaFoldDB" id="A0A8H5TZ53"/>
<dbReference type="EMBL" id="JAAGWQ010000019">
    <property type="protein sequence ID" value="KAF5678297.1"/>
    <property type="molecule type" value="Genomic_DNA"/>
</dbReference>
<gene>
    <name evidence="3" type="ORF">FHETE_1271</name>
</gene>
<reference evidence="3 4" key="1">
    <citation type="submission" date="2020-05" db="EMBL/GenBank/DDBJ databases">
        <title>Identification and distribution of gene clusters putatively required for synthesis of sphingolipid metabolism inhibitors in phylogenetically diverse species of the filamentous fungus Fusarium.</title>
        <authorList>
            <person name="Kim H.-S."/>
            <person name="Busman M."/>
            <person name="Brown D.W."/>
            <person name="Divon H."/>
            <person name="Uhlig S."/>
            <person name="Proctor R.H."/>
        </authorList>
    </citation>
    <scope>NUCLEOTIDE SEQUENCE [LARGE SCALE GENOMIC DNA]</scope>
    <source>
        <strain evidence="3 4">NRRL 20693</strain>
    </source>
</reference>
<proteinExistence type="predicted"/>
<dbReference type="Pfam" id="PF21762">
    <property type="entry name" value="DEDDh_C"/>
    <property type="match status" value="1"/>
</dbReference>
<accession>A0A8H5TZ53</accession>
<sequence length="570" mass="65256">MLKALNRLEALPALPNRPSVARHFTTKGLLLAVGVSPAEPALEKLANESLVSAKSAWKGPVPKTPDWVKPSHKRRAKPKQDLTIPELPDEPQRERTRRDMREWKKYQKESLSRAVPSRPPIIPELPEEPPEEPERESSNRDKRKSRNHSREKAPREASFSIPVVEESQVERPKRRRIRPPRKSKSRFKNLKSDEPPPKELPVSTILSSSPEDYQRIGISNLTKGELDYLARITQMNATERRKNIQEQMGWSLKLPYSKELYTFPRGQPKHAQLWRRVVATERLRMVMGHGVKTSTRNLWLKELPLRLRQSNMRDVRFICIDTDKVERLPQVLEGEWKRRVTSFQLGVAILDTRDIRDFIVGGVDVPNPSEIISTYQFSVQADPPEHEEFLFGKTQSISLSDLRAKFVEWQTGRDVIGIAYSARNDMIILKDFNISLNSTFSIDLCQATYLIVQEPTAPTLGLLLHRLQIPCKSLHAPGNDAHFTMRALLGLAALDVARGLEAGRSLNSIPPWFQLAVNIARSPVPPRPSGPRRERKRLRADKRKPKRKSKRKPERKIRIKNEGRATMASG</sequence>
<evidence type="ECO:0000313" key="4">
    <source>
        <dbReference type="Proteomes" id="UP000567885"/>
    </source>
</evidence>
<keyword evidence="3" id="KW-0269">Exonuclease</keyword>
<dbReference type="GO" id="GO:0005634">
    <property type="term" value="C:nucleus"/>
    <property type="evidence" value="ECO:0007669"/>
    <property type="project" value="TreeGrafter"/>
</dbReference>
<name>A0A8H5TZ53_FUSHE</name>
<dbReference type="Proteomes" id="UP000567885">
    <property type="component" value="Unassembled WGS sequence"/>
</dbReference>
<feature type="compositionally biased region" description="Basic residues" evidence="1">
    <location>
        <begin position="172"/>
        <end position="189"/>
    </location>
</feature>
<dbReference type="InterPro" id="IPR048519">
    <property type="entry name" value="Gfd2/YDR514C-like_C"/>
</dbReference>
<dbReference type="PANTHER" id="PTHR28083:SF1">
    <property type="entry name" value="GOOD FOR FULL DBP5 ACTIVITY PROTEIN 2"/>
    <property type="match status" value="1"/>
</dbReference>
<keyword evidence="4" id="KW-1185">Reference proteome</keyword>
<feature type="domain" description="Gfd2/YDR514C-like C-terminal" evidence="2">
    <location>
        <begin position="317"/>
        <end position="490"/>
    </location>
</feature>
<evidence type="ECO:0000256" key="1">
    <source>
        <dbReference type="SAM" id="MobiDB-lite"/>
    </source>
</evidence>
<feature type="region of interest" description="Disordered" evidence="1">
    <location>
        <begin position="523"/>
        <end position="570"/>
    </location>
</feature>
<feature type="compositionally biased region" description="Acidic residues" evidence="1">
    <location>
        <begin position="125"/>
        <end position="134"/>
    </location>
</feature>
<keyword evidence="3" id="KW-0378">Hydrolase</keyword>
<dbReference type="InterPro" id="IPR040151">
    <property type="entry name" value="Gfd2/YDR514C-like"/>
</dbReference>
<evidence type="ECO:0000313" key="3">
    <source>
        <dbReference type="EMBL" id="KAF5678297.1"/>
    </source>
</evidence>
<keyword evidence="3" id="KW-0540">Nuclease</keyword>